<dbReference type="EMBL" id="CAVMJV010000260">
    <property type="protein sequence ID" value="CAK5128277.1"/>
    <property type="molecule type" value="Genomic_DNA"/>
</dbReference>
<protein>
    <submittedName>
        <fullName evidence="1">Uncharacterized protein</fullName>
    </submittedName>
</protein>
<sequence>MSDALFIALTERKLHTPDIGVCFFFIFSMGLNFRGPFQLYFLNNPQIFFLSASLFFLFSENILKNLFILYL</sequence>
<dbReference type="Proteomes" id="UP001497535">
    <property type="component" value="Unassembled WGS sequence"/>
</dbReference>
<proteinExistence type="predicted"/>
<keyword evidence="2" id="KW-1185">Reference proteome</keyword>
<evidence type="ECO:0000313" key="2">
    <source>
        <dbReference type="Proteomes" id="UP001497535"/>
    </source>
</evidence>
<evidence type="ECO:0000313" key="1">
    <source>
        <dbReference type="EMBL" id="CAK5128277.1"/>
    </source>
</evidence>
<reference evidence="1" key="1">
    <citation type="submission" date="2023-11" db="EMBL/GenBank/DDBJ databases">
        <authorList>
            <person name="Poullet M."/>
        </authorList>
    </citation>
    <scope>NUCLEOTIDE SEQUENCE</scope>
    <source>
        <strain evidence="1">E1834</strain>
    </source>
</reference>
<name>A0ACB1B885_MELEN</name>
<gene>
    <name evidence="1" type="ORF">MENTE1834_LOCUS48793</name>
</gene>
<comment type="caution">
    <text evidence="1">The sequence shown here is derived from an EMBL/GenBank/DDBJ whole genome shotgun (WGS) entry which is preliminary data.</text>
</comment>
<accession>A0ACB1B885</accession>
<organism evidence="1 2">
    <name type="scientific">Meloidogyne enterolobii</name>
    <name type="common">Root-knot nematode worm</name>
    <name type="synonym">Meloidogyne mayaguensis</name>
    <dbReference type="NCBI Taxonomy" id="390850"/>
    <lineage>
        <taxon>Eukaryota</taxon>
        <taxon>Metazoa</taxon>
        <taxon>Ecdysozoa</taxon>
        <taxon>Nematoda</taxon>
        <taxon>Chromadorea</taxon>
        <taxon>Rhabditida</taxon>
        <taxon>Tylenchina</taxon>
        <taxon>Tylenchomorpha</taxon>
        <taxon>Tylenchoidea</taxon>
        <taxon>Meloidogynidae</taxon>
        <taxon>Meloidogyninae</taxon>
        <taxon>Meloidogyne</taxon>
    </lineage>
</organism>